<sequence length="128" mass="14503">GVGYVSAAAFFEKEAEAELEHAGKLQKYLVDWNAQPALPRVSFNGEFAHLIDVVNKAYSIEYGLGDKYNEMSAKLFASHLPTFDFLTEFRTIQVQSIAEYSDLLNAAQLIDTNSKLDLLHYEERYFQG</sequence>
<feature type="non-terminal residue" evidence="2">
    <location>
        <position position="1"/>
    </location>
</feature>
<dbReference type="Gene3D" id="1.20.1260.10">
    <property type="match status" value="1"/>
</dbReference>
<dbReference type="InterPro" id="IPR008331">
    <property type="entry name" value="Ferritin_DPS_dom"/>
</dbReference>
<dbReference type="PROSITE" id="PS50905">
    <property type="entry name" value="FERRITIN_LIKE"/>
    <property type="match status" value="1"/>
</dbReference>
<name>A0A6J5MFB8_9CAUD</name>
<dbReference type="InterPro" id="IPR009040">
    <property type="entry name" value="Ferritin-like_diiron"/>
</dbReference>
<dbReference type="SUPFAM" id="SSF47240">
    <property type="entry name" value="Ferritin-like"/>
    <property type="match status" value="1"/>
</dbReference>
<dbReference type="InterPro" id="IPR009078">
    <property type="entry name" value="Ferritin-like_SF"/>
</dbReference>
<proteinExistence type="predicted"/>
<evidence type="ECO:0000313" key="2">
    <source>
        <dbReference type="EMBL" id="CAB4142419.1"/>
    </source>
</evidence>
<dbReference type="Pfam" id="PF00210">
    <property type="entry name" value="Ferritin"/>
    <property type="match status" value="1"/>
</dbReference>
<dbReference type="EMBL" id="LR796421">
    <property type="protein sequence ID" value="CAB4142419.1"/>
    <property type="molecule type" value="Genomic_DNA"/>
</dbReference>
<dbReference type="GO" id="GO:0008199">
    <property type="term" value="F:ferric iron binding"/>
    <property type="evidence" value="ECO:0007669"/>
    <property type="project" value="InterPro"/>
</dbReference>
<reference evidence="2" key="1">
    <citation type="submission" date="2020-04" db="EMBL/GenBank/DDBJ databases">
        <authorList>
            <person name="Chiriac C."/>
            <person name="Salcher M."/>
            <person name="Ghai R."/>
            <person name="Kavagutti S V."/>
        </authorList>
    </citation>
    <scope>NUCLEOTIDE SEQUENCE</scope>
</reference>
<evidence type="ECO:0000259" key="1">
    <source>
        <dbReference type="PROSITE" id="PS50905"/>
    </source>
</evidence>
<accession>A0A6J5MFB8</accession>
<protein>
    <submittedName>
        <fullName evidence="2">Ftn Ferritin-like protein</fullName>
    </submittedName>
</protein>
<organism evidence="2">
    <name type="scientific">uncultured Caudovirales phage</name>
    <dbReference type="NCBI Taxonomy" id="2100421"/>
    <lineage>
        <taxon>Viruses</taxon>
        <taxon>Duplodnaviria</taxon>
        <taxon>Heunggongvirae</taxon>
        <taxon>Uroviricota</taxon>
        <taxon>Caudoviricetes</taxon>
        <taxon>Peduoviridae</taxon>
        <taxon>Maltschvirus</taxon>
        <taxon>Maltschvirus maltsch</taxon>
    </lineage>
</organism>
<dbReference type="InterPro" id="IPR012347">
    <property type="entry name" value="Ferritin-like"/>
</dbReference>
<gene>
    <name evidence="2" type="ORF">UFOVP450_1</name>
</gene>
<feature type="domain" description="Ferritin-like diiron" evidence="1">
    <location>
        <begin position="1"/>
        <end position="111"/>
    </location>
</feature>